<dbReference type="PANTHER" id="PTHR42646">
    <property type="entry name" value="FLAP ENDONUCLEASE XNI"/>
    <property type="match status" value="1"/>
</dbReference>
<dbReference type="CDD" id="cd09859">
    <property type="entry name" value="PIN_53EXO"/>
    <property type="match status" value="1"/>
</dbReference>
<comment type="caution">
    <text evidence="5">The sequence shown here is derived from an EMBL/GenBank/DDBJ whole genome shotgun (WGS) entry which is preliminary data.</text>
</comment>
<name>A0A7W8J895_9BACT</name>
<dbReference type="Gene3D" id="3.40.50.1010">
    <property type="entry name" value="5'-nuclease"/>
    <property type="match status" value="1"/>
</dbReference>
<dbReference type="GO" id="GO:0003677">
    <property type="term" value="F:DNA binding"/>
    <property type="evidence" value="ECO:0007669"/>
    <property type="project" value="UniProtKB-KW"/>
</dbReference>
<dbReference type="GO" id="GO:0033567">
    <property type="term" value="P:DNA replication, Okazaki fragment processing"/>
    <property type="evidence" value="ECO:0007669"/>
    <property type="project" value="InterPro"/>
</dbReference>
<dbReference type="Gene3D" id="1.10.150.20">
    <property type="entry name" value="5' to 3' exonuclease, C-terminal subdomain"/>
    <property type="match status" value="1"/>
</dbReference>
<dbReference type="InterPro" id="IPR008918">
    <property type="entry name" value="HhH2"/>
</dbReference>
<reference evidence="5 6" key="1">
    <citation type="submission" date="2020-08" db="EMBL/GenBank/DDBJ databases">
        <title>Genomic Encyclopedia of Type Strains, Phase IV (KMG-V): Genome sequencing to study the core and pangenomes of soil and plant-associated prokaryotes.</title>
        <authorList>
            <person name="Whitman W."/>
        </authorList>
    </citation>
    <scope>NUCLEOTIDE SEQUENCE [LARGE SCALE GENOMIC DNA]</scope>
    <source>
        <strain evidence="5 6">M8US30</strain>
    </source>
</reference>
<keyword evidence="1" id="KW-0540">Nuclease</keyword>
<dbReference type="GO" id="GO:0008409">
    <property type="term" value="F:5'-3' exonuclease activity"/>
    <property type="evidence" value="ECO:0007669"/>
    <property type="project" value="InterPro"/>
</dbReference>
<keyword evidence="5" id="KW-0269">Exonuclease</keyword>
<dbReference type="Proteomes" id="UP000569092">
    <property type="component" value="Unassembled WGS sequence"/>
</dbReference>
<dbReference type="Pfam" id="PF02739">
    <property type="entry name" value="5_3_exonuc_N"/>
    <property type="match status" value="1"/>
</dbReference>
<dbReference type="InterPro" id="IPR029060">
    <property type="entry name" value="PIN-like_dom_sf"/>
</dbReference>
<dbReference type="InterPro" id="IPR020046">
    <property type="entry name" value="5-3_exonucl_a-hlix_arch_N"/>
</dbReference>
<dbReference type="InterPro" id="IPR020045">
    <property type="entry name" value="DNA_polI_H3TH"/>
</dbReference>
<keyword evidence="2" id="KW-0378">Hydrolase</keyword>
<dbReference type="InterPro" id="IPR038969">
    <property type="entry name" value="FEN"/>
</dbReference>
<dbReference type="Pfam" id="PF01367">
    <property type="entry name" value="5_3_exonuc"/>
    <property type="match status" value="1"/>
</dbReference>
<dbReference type="SUPFAM" id="SSF88723">
    <property type="entry name" value="PIN domain-like"/>
    <property type="match status" value="1"/>
</dbReference>
<evidence type="ECO:0000256" key="2">
    <source>
        <dbReference type="ARBA" id="ARBA00022801"/>
    </source>
</evidence>
<gene>
    <name evidence="5" type="ORF">HDF10_001104</name>
</gene>
<dbReference type="InterPro" id="IPR002421">
    <property type="entry name" value="5-3_exonuclease"/>
</dbReference>
<evidence type="ECO:0000259" key="4">
    <source>
        <dbReference type="SMART" id="SM00475"/>
    </source>
</evidence>
<evidence type="ECO:0000256" key="1">
    <source>
        <dbReference type="ARBA" id="ARBA00022722"/>
    </source>
</evidence>
<accession>A0A7W8J895</accession>
<proteinExistence type="predicted"/>
<dbReference type="AlphaFoldDB" id="A0A7W8J895"/>
<sequence length="294" mass="32412">MEVHLIDGTYELFRHFYALPSAKDSEGREVAAVRGVLGSLLGMMQVGKTYIGVATDHVIESFRNRMWPGYKTGQGVDPELLAQFPLLEETLRALGVVVWAMEEYEADDALASAAFLAREDTRIERVVISTPDKDLAQCVQGTRVVQLDRRRRLERDEQGVIQKFGVRPGSIPDYLALVGDAADGYPGLPGWGAKSASAVLSHFGRLEAIPPNAQDWHVSISNLKSLSEVFNSKRDLAFLFRDLATLRTDLPLFATVDALLWTGPTPAFPPLAHRLDNAKFSVKRAPRSHGDGKS</sequence>
<organism evidence="5 6">
    <name type="scientific">Tunturiibacter lichenicola</name>
    <dbReference type="NCBI Taxonomy" id="2051959"/>
    <lineage>
        <taxon>Bacteria</taxon>
        <taxon>Pseudomonadati</taxon>
        <taxon>Acidobacteriota</taxon>
        <taxon>Terriglobia</taxon>
        <taxon>Terriglobales</taxon>
        <taxon>Acidobacteriaceae</taxon>
        <taxon>Tunturiibacter</taxon>
    </lineage>
</organism>
<evidence type="ECO:0000313" key="5">
    <source>
        <dbReference type="EMBL" id="MBB5343154.1"/>
    </source>
</evidence>
<evidence type="ECO:0000256" key="3">
    <source>
        <dbReference type="ARBA" id="ARBA00023125"/>
    </source>
</evidence>
<dbReference type="SUPFAM" id="SSF47807">
    <property type="entry name" value="5' to 3' exonuclease, C-terminal subdomain"/>
    <property type="match status" value="1"/>
</dbReference>
<dbReference type="InterPro" id="IPR036279">
    <property type="entry name" value="5-3_exonuclease_C_sf"/>
</dbReference>
<feature type="domain" description="5'-3' exonuclease" evidence="4">
    <location>
        <begin position="1"/>
        <end position="262"/>
    </location>
</feature>
<dbReference type="GO" id="GO:0017108">
    <property type="term" value="F:5'-flap endonuclease activity"/>
    <property type="evidence" value="ECO:0007669"/>
    <property type="project" value="InterPro"/>
</dbReference>
<evidence type="ECO:0000313" key="6">
    <source>
        <dbReference type="Proteomes" id="UP000569092"/>
    </source>
</evidence>
<keyword evidence="3" id="KW-0238">DNA-binding</keyword>
<dbReference type="EMBL" id="JACHDZ010000001">
    <property type="protein sequence ID" value="MBB5343154.1"/>
    <property type="molecule type" value="Genomic_DNA"/>
</dbReference>
<protein>
    <submittedName>
        <fullName evidence="5">5'-3' exonuclease</fullName>
    </submittedName>
</protein>
<dbReference type="CDD" id="cd09898">
    <property type="entry name" value="H3TH_53EXO"/>
    <property type="match status" value="1"/>
</dbReference>
<dbReference type="SMART" id="SM00279">
    <property type="entry name" value="HhH2"/>
    <property type="match status" value="1"/>
</dbReference>
<dbReference type="SMART" id="SM00475">
    <property type="entry name" value="53EXOc"/>
    <property type="match status" value="1"/>
</dbReference>
<dbReference type="PANTHER" id="PTHR42646:SF2">
    <property type="entry name" value="5'-3' EXONUCLEASE FAMILY PROTEIN"/>
    <property type="match status" value="1"/>
</dbReference>